<comment type="caution">
    <text evidence="1">The sequence shown here is derived from an EMBL/GenBank/DDBJ whole genome shotgun (WGS) entry which is preliminary data.</text>
</comment>
<organism evidence="1 2">
    <name type="scientific">Bifidobacterium jacchi</name>
    <dbReference type="NCBI Taxonomy" id="2490545"/>
    <lineage>
        <taxon>Bacteria</taxon>
        <taxon>Bacillati</taxon>
        <taxon>Actinomycetota</taxon>
        <taxon>Actinomycetes</taxon>
        <taxon>Bifidobacteriales</taxon>
        <taxon>Bifidobacteriaceae</taxon>
        <taxon>Bifidobacterium</taxon>
    </lineage>
</organism>
<evidence type="ECO:0000313" key="2">
    <source>
        <dbReference type="Proteomes" id="UP000326336"/>
    </source>
</evidence>
<keyword evidence="2" id="KW-1185">Reference proteome</keyword>
<proteinExistence type="predicted"/>
<dbReference type="AlphaFoldDB" id="A0A5N5RD67"/>
<protein>
    <submittedName>
        <fullName evidence="1">Uncharacterized protein</fullName>
    </submittedName>
</protein>
<reference evidence="1 2" key="1">
    <citation type="journal article" date="2019" name="Int. J. Syst. Evol. Microbiol.">
        <title>Bifidobacterium jacchi sp. nov., isolated from the faeces of a baby common marmoset (Callithrix jacchus).</title>
        <authorList>
            <person name="Modesto M."/>
            <person name="Watanabe K."/>
            <person name="Arita M."/>
            <person name="Satti M."/>
            <person name="Oki K."/>
            <person name="Sciavilla P."/>
            <person name="Patavino C."/>
            <person name="Camma C."/>
            <person name="Michelini S."/>
            <person name="Sgorbati B."/>
            <person name="Mattarelli P."/>
        </authorList>
    </citation>
    <scope>NUCLEOTIDE SEQUENCE [LARGE SCALE GENOMIC DNA]</scope>
    <source>
        <strain evidence="1 2">MRM 9.3</strain>
    </source>
</reference>
<gene>
    <name evidence="1" type="ORF">EHS19_09610</name>
</gene>
<dbReference type="Proteomes" id="UP000326336">
    <property type="component" value="Unassembled WGS sequence"/>
</dbReference>
<name>A0A5N5RD67_9BIFI</name>
<dbReference type="EMBL" id="RQSP01000052">
    <property type="protein sequence ID" value="KAB5604859.1"/>
    <property type="molecule type" value="Genomic_DNA"/>
</dbReference>
<evidence type="ECO:0000313" key="1">
    <source>
        <dbReference type="EMBL" id="KAB5604859.1"/>
    </source>
</evidence>
<accession>A0A5N5RD67</accession>
<dbReference type="RefSeq" id="WP_151917529.1">
    <property type="nucleotide sequence ID" value="NZ_RQSP01000052.1"/>
</dbReference>
<sequence>MNEESRPPSRFWNRATLYASSQSGIAWFSSSSEPNQAIAHRADDGAFGVQDEILAAGLVP</sequence>